<dbReference type="InterPro" id="IPR013087">
    <property type="entry name" value="Znf_C2H2_type"/>
</dbReference>
<protein>
    <recommendedName>
        <fullName evidence="3">C2H2-type domain-containing protein</fullName>
    </recommendedName>
</protein>
<dbReference type="Pfam" id="PF13424">
    <property type="entry name" value="TPR_12"/>
    <property type="match status" value="1"/>
</dbReference>
<keyword evidence="5" id="KW-1185">Reference proteome</keyword>
<feature type="domain" description="C2H2-type" evidence="3">
    <location>
        <begin position="1"/>
        <end position="28"/>
    </location>
</feature>
<evidence type="ECO:0000256" key="2">
    <source>
        <dbReference type="SAM" id="MobiDB-lite"/>
    </source>
</evidence>
<keyword evidence="1" id="KW-0479">Metal-binding</keyword>
<dbReference type="PROSITE" id="PS00028">
    <property type="entry name" value="ZINC_FINGER_C2H2_1"/>
    <property type="match status" value="3"/>
</dbReference>
<accession>A0AA39U6L7</accession>
<dbReference type="InterPro" id="IPR053137">
    <property type="entry name" value="NLR-like"/>
</dbReference>
<dbReference type="SMART" id="SM00355">
    <property type="entry name" value="ZnF_C2H2"/>
    <property type="match status" value="4"/>
</dbReference>
<dbReference type="EMBL" id="JAFEKC020000019">
    <property type="protein sequence ID" value="KAK0508931.1"/>
    <property type="molecule type" value="Genomic_DNA"/>
</dbReference>
<dbReference type="Gene3D" id="3.30.160.60">
    <property type="entry name" value="Classic Zinc Finger"/>
    <property type="match status" value="1"/>
</dbReference>
<dbReference type="AlphaFoldDB" id="A0AA39U6L7"/>
<comment type="caution">
    <text evidence="4">The sequence shown here is derived from an EMBL/GenBank/DDBJ whole genome shotgun (WGS) entry which is preliminary data.</text>
</comment>
<evidence type="ECO:0000313" key="4">
    <source>
        <dbReference type="EMBL" id="KAK0508931.1"/>
    </source>
</evidence>
<dbReference type="GO" id="GO:0008270">
    <property type="term" value="F:zinc ion binding"/>
    <property type="evidence" value="ECO:0007669"/>
    <property type="project" value="UniProtKB-KW"/>
</dbReference>
<keyword evidence="1" id="KW-0863">Zinc-finger</keyword>
<dbReference type="SUPFAM" id="SSF48452">
    <property type="entry name" value="TPR-like"/>
    <property type="match status" value="1"/>
</dbReference>
<sequence length="806" mass="89516">MDCQHCGAQFTDKVEFDEHLNHHINVQAVLGRAKNRTYGARYISAKRKGNTEELRAASDNSNKKLGRPASHDAPPPLGHLGAQQRSKKNSSSSSSRPGTLLVAIDGRSLPRTANWAARTPEASRGLQKILETYPVVPYSGDGPQLDSPMTTASDVSCKHCSAIFSNRDDLNDHYLSKYCPGISAIVHLMIYDSSKVGNYRLERRLVPFDHKTTQLEFQCRKCEICFETENEADEHEGTHPSEDARCLHCSKIFTTSHELEQHYDFHDDMEFRHKRDKLRAGEPYSDGGDGGFLKQPGVERLENPGANEERKFTIRIPRKDGDLIAIGFISGEDLERVHAPRGVLKELSPYYYYIPAHLDPDHEPGSISYHDGELCVTEGSMQRISPEGDEDQGLPAAKAAIPNGPELTPSATSPVQKTSGIRRLFGLGKKKKAANNPDAKNVLRRSSTLTEFNPPSRQQTDLGAILHRQSSSANGRGPKSTHAQSRNRSSASEKGPKPYPLSIQGHGIPGGMFIGDESNRTVLITGTLTADILRCIVDYRETGKWRAKLVVLLNSANASKEQGAPAKAVNAWNEALSIFHENPELDPDGTFELVVLWEVAKCLDDLHRALDAEVYFLATLKLSERKFGREFPNSYNCINCLGVLYENLGRMGDAAAMYQRSIAGRAKVLGELHWDTAMSLQELATIHLRLNNSAAARPLLEKSLRGFENDEGPHENFTLFVMTNLCNVYQDLGMVVELRQILDRSVPMALRKLGPEHLVTGAAVRKYVECYGKANLPQDILRLIQGYRDIYRGTGSEVARWVLEVC</sequence>
<evidence type="ECO:0000256" key="1">
    <source>
        <dbReference type="PROSITE-ProRule" id="PRU00042"/>
    </source>
</evidence>
<gene>
    <name evidence="4" type="ORF">JMJ35_008302</name>
</gene>
<dbReference type="Proteomes" id="UP001166286">
    <property type="component" value="Unassembled WGS sequence"/>
</dbReference>
<evidence type="ECO:0000259" key="3">
    <source>
        <dbReference type="PROSITE" id="PS50157"/>
    </source>
</evidence>
<name>A0AA39U6L7_9LECA</name>
<organism evidence="4 5">
    <name type="scientific">Cladonia borealis</name>
    <dbReference type="NCBI Taxonomy" id="184061"/>
    <lineage>
        <taxon>Eukaryota</taxon>
        <taxon>Fungi</taxon>
        <taxon>Dikarya</taxon>
        <taxon>Ascomycota</taxon>
        <taxon>Pezizomycotina</taxon>
        <taxon>Lecanoromycetes</taxon>
        <taxon>OSLEUM clade</taxon>
        <taxon>Lecanoromycetidae</taxon>
        <taxon>Lecanorales</taxon>
        <taxon>Lecanorineae</taxon>
        <taxon>Cladoniaceae</taxon>
        <taxon>Cladonia</taxon>
    </lineage>
</organism>
<feature type="compositionally biased region" description="Polar residues" evidence="2">
    <location>
        <begin position="481"/>
        <end position="492"/>
    </location>
</feature>
<dbReference type="SMART" id="SM00028">
    <property type="entry name" value="TPR"/>
    <property type="match status" value="3"/>
</dbReference>
<dbReference type="PANTHER" id="PTHR46082:SF6">
    <property type="entry name" value="AAA+ ATPASE DOMAIN-CONTAINING PROTEIN-RELATED"/>
    <property type="match status" value="1"/>
</dbReference>
<feature type="domain" description="C2H2-type" evidence="3">
    <location>
        <begin position="244"/>
        <end position="271"/>
    </location>
</feature>
<dbReference type="PROSITE" id="PS50157">
    <property type="entry name" value="ZINC_FINGER_C2H2_2"/>
    <property type="match status" value="3"/>
</dbReference>
<feature type="region of interest" description="Disordered" evidence="2">
    <location>
        <begin position="384"/>
        <end position="502"/>
    </location>
</feature>
<reference evidence="4" key="1">
    <citation type="submission" date="2023-03" db="EMBL/GenBank/DDBJ databases">
        <title>Complete genome of Cladonia borealis.</title>
        <authorList>
            <person name="Park H."/>
        </authorList>
    </citation>
    <scope>NUCLEOTIDE SEQUENCE</scope>
    <source>
        <strain evidence="4">ANT050790</strain>
    </source>
</reference>
<dbReference type="InterPro" id="IPR011990">
    <property type="entry name" value="TPR-like_helical_dom_sf"/>
</dbReference>
<keyword evidence="1" id="KW-0862">Zinc</keyword>
<feature type="compositionally biased region" description="Polar residues" evidence="2">
    <location>
        <begin position="409"/>
        <end position="419"/>
    </location>
</feature>
<dbReference type="InterPro" id="IPR019734">
    <property type="entry name" value="TPR_rpt"/>
</dbReference>
<feature type="domain" description="C2H2-type" evidence="3">
    <location>
        <begin position="217"/>
        <end position="244"/>
    </location>
</feature>
<feature type="compositionally biased region" description="Polar residues" evidence="2">
    <location>
        <begin position="444"/>
        <end position="461"/>
    </location>
</feature>
<evidence type="ECO:0000313" key="5">
    <source>
        <dbReference type="Proteomes" id="UP001166286"/>
    </source>
</evidence>
<dbReference type="PANTHER" id="PTHR46082">
    <property type="entry name" value="ATP/GTP-BINDING PROTEIN-RELATED"/>
    <property type="match status" value="1"/>
</dbReference>
<feature type="region of interest" description="Disordered" evidence="2">
    <location>
        <begin position="49"/>
        <end position="98"/>
    </location>
</feature>
<proteinExistence type="predicted"/>
<dbReference type="Gene3D" id="1.25.40.10">
    <property type="entry name" value="Tetratricopeptide repeat domain"/>
    <property type="match status" value="1"/>
</dbReference>